<evidence type="ECO:0000256" key="2">
    <source>
        <dbReference type="ARBA" id="ARBA00023136"/>
    </source>
</evidence>
<dbReference type="PANTHER" id="PTHR40980">
    <property type="entry name" value="PLUG DOMAIN-CONTAINING PROTEIN"/>
    <property type="match status" value="1"/>
</dbReference>
<evidence type="ECO:0000256" key="3">
    <source>
        <dbReference type="ARBA" id="ARBA00023237"/>
    </source>
</evidence>
<dbReference type="InterPro" id="IPR041700">
    <property type="entry name" value="OMP_b-brl_3"/>
</dbReference>
<feature type="signal peptide" evidence="4">
    <location>
        <begin position="1"/>
        <end position="20"/>
    </location>
</feature>
<dbReference type="Pfam" id="PF14905">
    <property type="entry name" value="OMP_b-brl_3"/>
    <property type="match status" value="1"/>
</dbReference>
<feature type="chain" id="PRO_5045756712" evidence="4">
    <location>
        <begin position="21"/>
        <end position="789"/>
    </location>
</feature>
<accession>A0ABS3YJC3</accession>
<feature type="domain" description="Outer membrane protein beta-barrel" evidence="5">
    <location>
        <begin position="385"/>
        <end position="766"/>
    </location>
</feature>
<evidence type="ECO:0000313" key="6">
    <source>
        <dbReference type="EMBL" id="MBO9154798.1"/>
    </source>
</evidence>
<dbReference type="InterPro" id="IPR013784">
    <property type="entry name" value="Carb-bd-like_fold"/>
</dbReference>
<dbReference type="Gene3D" id="2.40.170.20">
    <property type="entry name" value="TonB-dependent receptor, beta-barrel domain"/>
    <property type="match status" value="1"/>
</dbReference>
<keyword evidence="6" id="KW-0675">Receptor</keyword>
<reference evidence="7" key="1">
    <citation type="submission" date="2021-03" db="EMBL/GenBank/DDBJ databases">
        <title>Assistant Professor.</title>
        <authorList>
            <person name="Huq M.A."/>
        </authorList>
    </citation>
    <scope>NUCLEOTIDE SEQUENCE [LARGE SCALE GENOMIC DNA]</scope>
    <source>
        <strain evidence="7">MAH-28</strain>
    </source>
</reference>
<comment type="subcellular location">
    <subcellularLocation>
        <location evidence="1">Cell outer membrane</location>
    </subcellularLocation>
</comment>
<keyword evidence="7" id="KW-1185">Reference proteome</keyword>
<gene>
    <name evidence="6" type="ORF">J7I43_21400</name>
</gene>
<protein>
    <submittedName>
        <fullName evidence="6">TonB-dependent receptor</fullName>
    </submittedName>
</protein>
<dbReference type="Pfam" id="PF13620">
    <property type="entry name" value="CarboxypepD_reg"/>
    <property type="match status" value="1"/>
</dbReference>
<evidence type="ECO:0000256" key="4">
    <source>
        <dbReference type="SAM" id="SignalP"/>
    </source>
</evidence>
<dbReference type="Gene3D" id="2.60.40.1120">
    <property type="entry name" value="Carboxypeptidase-like, regulatory domain"/>
    <property type="match status" value="1"/>
</dbReference>
<dbReference type="EMBL" id="JAGHKP010000004">
    <property type="protein sequence ID" value="MBO9154798.1"/>
    <property type="molecule type" value="Genomic_DNA"/>
</dbReference>
<evidence type="ECO:0000313" key="7">
    <source>
        <dbReference type="Proteomes" id="UP000679126"/>
    </source>
</evidence>
<name>A0ABS3YJC3_9BACT</name>
<keyword evidence="2" id="KW-0472">Membrane</keyword>
<dbReference type="Proteomes" id="UP000679126">
    <property type="component" value="Unassembled WGS sequence"/>
</dbReference>
<dbReference type="RefSeq" id="WP_209147912.1">
    <property type="nucleotide sequence ID" value="NZ_JAGHKP010000004.1"/>
</dbReference>
<proteinExistence type="predicted"/>
<organism evidence="6 7">
    <name type="scientific">Chitinophaga chungangae</name>
    <dbReference type="NCBI Taxonomy" id="2821488"/>
    <lineage>
        <taxon>Bacteria</taxon>
        <taxon>Pseudomonadati</taxon>
        <taxon>Bacteroidota</taxon>
        <taxon>Chitinophagia</taxon>
        <taxon>Chitinophagales</taxon>
        <taxon>Chitinophagaceae</taxon>
        <taxon>Chitinophaga</taxon>
    </lineage>
</organism>
<evidence type="ECO:0000259" key="5">
    <source>
        <dbReference type="Pfam" id="PF14905"/>
    </source>
</evidence>
<evidence type="ECO:0000256" key="1">
    <source>
        <dbReference type="ARBA" id="ARBA00004442"/>
    </source>
</evidence>
<keyword evidence="4" id="KW-0732">Signal</keyword>
<dbReference type="SUPFAM" id="SSF49452">
    <property type="entry name" value="Starch-binding domain-like"/>
    <property type="match status" value="1"/>
</dbReference>
<dbReference type="PANTHER" id="PTHR40980:SF4">
    <property type="entry name" value="TONB-DEPENDENT RECEPTOR-LIKE BETA-BARREL DOMAIN-CONTAINING PROTEIN"/>
    <property type="match status" value="1"/>
</dbReference>
<comment type="caution">
    <text evidence="6">The sequence shown here is derived from an EMBL/GenBank/DDBJ whole genome shotgun (WGS) entry which is preliminary data.</text>
</comment>
<keyword evidence="3" id="KW-0998">Cell outer membrane</keyword>
<dbReference type="SUPFAM" id="SSF56935">
    <property type="entry name" value="Porins"/>
    <property type="match status" value="1"/>
</dbReference>
<sequence>MMIRSIFFCLAALLCLPATAQIKGKITDGKTGQGIGFVSVSLLSLPDSGLVKGQISDSAGRFSFENVPAGRYVLLLMAMGYQKLYKNPGDLAPPGEIALMADPALLNEVTVTGERAALQRQGDKLTVNISGNRLFNASANALDIFKKLPGLEVGADGAILMAGRVAPAVFIDGKPSPMSPEELQNYLASLTPAVISSIEVISNPSARYDGEHKGIIDIRLKRDQALGWQGTATAGLQQNRYALSENQFSLAYKTKKVAYTARAGYTGGNTIRRYGALQHLANTNIMTTRTGWKMGNNNVNLQLGADYKIHENHRVEALFRTYHLNRDVLLLNTLYTTDAAAEKLVFNTSSVNLSAPKQHNYAGNLNYSGRFGKTQLELVSSVVKIVNRQSEDIQNKDLVTGRLEEYWKTVLKNDILIRTAQLDFMRNTGKGKLTAGVKFAFTTTQNDIRYDTLAVAGDFVPDSARSNHFRYDEYIAAAYAGYEGSFKKLQYNLSLRAENTRSIANAYTEKSVTERNYLTWLPSLSLTYVFQPSRQLNLSFSRRITRPNFAQLNPFRVYFSPLNYFIGNPFLKASTTTMLSLSFAINTFNITVQAGRENDPLTRYPEYDSTTNILQYLGRNLSYNDFAAAEINFPVQVAKWWRMNYNVRGSYKKEPTPYHGVTYTIPITDYSLWGSQVFSLPRAFTFDISYVYKSRSGNGLYRIRPYGKVDLGLQRSWLNGKLNTKINVFDIFDTYRSYYIFREKQILNNELNHWFGNRKLAVNITYSFGRSTHKTRQSDRSEEENRAML</sequence>
<dbReference type="InterPro" id="IPR036942">
    <property type="entry name" value="Beta-barrel_TonB_sf"/>
</dbReference>